<dbReference type="Proteomes" id="UP001549145">
    <property type="component" value="Unassembled WGS sequence"/>
</dbReference>
<gene>
    <name evidence="2" type="ORF">ABID43_002715</name>
</gene>
<protein>
    <submittedName>
        <fullName evidence="2">Membrane protein</fullName>
    </submittedName>
</protein>
<comment type="caution">
    <text evidence="2">The sequence shown here is derived from an EMBL/GenBank/DDBJ whole genome shotgun (WGS) entry which is preliminary data.</text>
</comment>
<dbReference type="RefSeq" id="WP_238282053.1">
    <property type="nucleotide sequence ID" value="NZ_BPQL01000149.1"/>
</dbReference>
<reference evidence="2 3" key="1">
    <citation type="submission" date="2024-06" db="EMBL/GenBank/DDBJ databases">
        <title>Genomic Encyclopedia of Type Strains, Phase IV (KMG-IV): sequencing the most valuable type-strain genomes for metagenomic binning, comparative biology and taxonomic classification.</title>
        <authorList>
            <person name="Goeker M."/>
        </authorList>
    </citation>
    <scope>NUCLEOTIDE SEQUENCE [LARGE SCALE GENOMIC DNA]</scope>
    <source>
        <strain evidence="2 3">DSM 21331</strain>
    </source>
</reference>
<accession>A0ABV2L5R0</accession>
<keyword evidence="3" id="KW-1185">Reference proteome</keyword>
<sequence length="543" mass="54857">MSDRHGSVAILTALGFTVILGAAAIGIDYGSATLAHRRAQGAVDIAATLAAASPALAEAAARNSLADNGYAAGAVIRVQPGSYSADGRTAVDARFSTETSAPNAVRVTLQTATPTYFAPALGLGREIAIKVQSTAAMAQFASFTIGSGLAGLDAGVANAVLGAMLGKPLTLSVVDYNALASTRVDAARVLDALAPMLGLEVGNYSEIAVATATVGQLTAALQIASNAVTDGGRAASALAQVVSAARGGATTFQVGSVLNLGDAAALAPALGTSGPLIDVMDALTDVVALSNGRQQISVDLGASIPGLLRTQITLSVGERQQSSGNVRPGSPNATVRTAQVRLLIEATLSLPLGLGNVTLPVYVQAAMSRATLRTLTCPWSPQGQRQVTLDAQPGVAKLAIAEIPKYSVDVASAAPDLTRPATLLRVTPLLIISGRARATIASPYTQALSFSDDDIAQHKVRTVSATNMTQALVPSLVSSLSLDVNGIGLLAPGLLTTVGAALNLAAPSLDSVLDNTLRTIGIRIGKADLTVNGVRCDQAVLVQ</sequence>
<evidence type="ECO:0000313" key="2">
    <source>
        <dbReference type="EMBL" id="MET3693168.1"/>
    </source>
</evidence>
<evidence type="ECO:0000313" key="3">
    <source>
        <dbReference type="Proteomes" id="UP001549145"/>
    </source>
</evidence>
<feature type="domain" description="DUF2134" evidence="1">
    <location>
        <begin position="48"/>
        <end position="126"/>
    </location>
</feature>
<evidence type="ECO:0000259" key="1">
    <source>
        <dbReference type="Pfam" id="PF09977"/>
    </source>
</evidence>
<dbReference type="EMBL" id="JBEPMM010000007">
    <property type="protein sequence ID" value="MET3693168.1"/>
    <property type="molecule type" value="Genomic_DNA"/>
</dbReference>
<dbReference type="InterPro" id="IPR018705">
    <property type="entry name" value="DUF2134_membrane"/>
</dbReference>
<name>A0ABV2L5R0_9HYPH</name>
<dbReference type="Pfam" id="PF09977">
    <property type="entry name" value="Tad_C"/>
    <property type="match status" value="1"/>
</dbReference>
<proteinExistence type="predicted"/>
<organism evidence="2 3">
    <name type="scientific">Methylobacterium goesingense</name>
    <dbReference type="NCBI Taxonomy" id="243690"/>
    <lineage>
        <taxon>Bacteria</taxon>
        <taxon>Pseudomonadati</taxon>
        <taxon>Pseudomonadota</taxon>
        <taxon>Alphaproteobacteria</taxon>
        <taxon>Hyphomicrobiales</taxon>
        <taxon>Methylobacteriaceae</taxon>
        <taxon>Methylobacterium</taxon>
    </lineage>
</organism>